<gene>
    <name evidence="1" type="ORF">SGUI_1974</name>
</gene>
<reference evidence="1 2" key="1">
    <citation type="submission" date="2016-03" db="EMBL/GenBank/DDBJ databases">
        <title>Shallow-sea hydrothermal system.</title>
        <authorList>
            <person name="Tang K."/>
        </authorList>
    </citation>
    <scope>NUCLEOTIDE SEQUENCE [LARGE SCALE GENOMIC DNA]</scope>
    <source>
        <strain evidence="1 2">JLT9</strain>
    </source>
</reference>
<accession>A0A1B1ND36</accession>
<evidence type="ECO:0000313" key="2">
    <source>
        <dbReference type="Proteomes" id="UP000092482"/>
    </source>
</evidence>
<dbReference type="KEGG" id="serj:SGUI_1974"/>
<dbReference type="EMBL" id="CP014989">
    <property type="protein sequence ID" value="ANS79370.1"/>
    <property type="molecule type" value="Genomic_DNA"/>
</dbReference>
<proteinExistence type="predicted"/>
<sequence length="78" mass="9506">MLVWRCRHDDVLLAYDKVAKLNDQEWRMVLIDWWALMLSLCLFHLRRGRQPGRWELDALRRTSPLSEKLSRDLFNVRP</sequence>
<protein>
    <submittedName>
        <fullName evidence="1">Uncharacterized protein</fullName>
    </submittedName>
</protein>
<evidence type="ECO:0000313" key="1">
    <source>
        <dbReference type="EMBL" id="ANS79370.1"/>
    </source>
</evidence>
<keyword evidence="2" id="KW-1185">Reference proteome</keyword>
<organism evidence="1 2">
    <name type="scientific">Serinicoccus hydrothermalis</name>
    <dbReference type="NCBI Taxonomy" id="1758689"/>
    <lineage>
        <taxon>Bacteria</taxon>
        <taxon>Bacillati</taxon>
        <taxon>Actinomycetota</taxon>
        <taxon>Actinomycetes</taxon>
        <taxon>Micrococcales</taxon>
        <taxon>Ornithinimicrobiaceae</taxon>
        <taxon>Serinicoccus</taxon>
    </lineage>
</organism>
<name>A0A1B1ND36_9MICO</name>
<dbReference type="Proteomes" id="UP000092482">
    <property type="component" value="Chromosome"/>
</dbReference>
<dbReference type="AlphaFoldDB" id="A0A1B1ND36"/>